<dbReference type="AlphaFoldDB" id="A0A917U195"/>
<comment type="caution">
    <text evidence="1">The sequence shown here is derived from an EMBL/GenBank/DDBJ whole genome shotgun (WGS) entry which is preliminary data.</text>
</comment>
<name>A0A917U195_9ACTN</name>
<sequence length="108" mass="11803">MSELVHPQWCDRQQCSAGRKGAAWCMHRSQRLHGSFDPDTGLSVDVSLWKFDGRPTNVLVEFPGGTGEGNDLSPSQATELVGMLRDLLSTCAPEEFDPLASQAVEVSR</sequence>
<accession>A0A917U195</accession>
<protein>
    <submittedName>
        <fullName evidence="1">Uncharacterized protein</fullName>
    </submittedName>
</protein>
<evidence type="ECO:0000313" key="1">
    <source>
        <dbReference type="EMBL" id="GGM51013.1"/>
    </source>
</evidence>
<dbReference type="EMBL" id="BMPI01000033">
    <property type="protein sequence ID" value="GGM51013.1"/>
    <property type="molecule type" value="Genomic_DNA"/>
</dbReference>
<dbReference type="Proteomes" id="UP000642070">
    <property type="component" value="Unassembled WGS sequence"/>
</dbReference>
<reference evidence="1" key="2">
    <citation type="submission" date="2020-09" db="EMBL/GenBank/DDBJ databases">
        <authorList>
            <person name="Sun Q."/>
            <person name="Ohkuma M."/>
        </authorList>
    </citation>
    <scope>NUCLEOTIDE SEQUENCE</scope>
    <source>
        <strain evidence="1">JCM 19831</strain>
    </source>
</reference>
<keyword evidence="2" id="KW-1185">Reference proteome</keyword>
<gene>
    <name evidence="1" type="ORF">GCM10007977_061020</name>
</gene>
<reference evidence="1" key="1">
    <citation type="journal article" date="2014" name="Int. J. Syst. Evol. Microbiol.">
        <title>Complete genome sequence of Corynebacterium casei LMG S-19264T (=DSM 44701T), isolated from a smear-ripened cheese.</title>
        <authorList>
            <consortium name="US DOE Joint Genome Institute (JGI-PGF)"/>
            <person name="Walter F."/>
            <person name="Albersmeier A."/>
            <person name="Kalinowski J."/>
            <person name="Ruckert C."/>
        </authorList>
    </citation>
    <scope>NUCLEOTIDE SEQUENCE</scope>
    <source>
        <strain evidence="1">JCM 19831</strain>
    </source>
</reference>
<organism evidence="1 2">
    <name type="scientific">Dactylosporangium sucinum</name>
    <dbReference type="NCBI Taxonomy" id="1424081"/>
    <lineage>
        <taxon>Bacteria</taxon>
        <taxon>Bacillati</taxon>
        <taxon>Actinomycetota</taxon>
        <taxon>Actinomycetes</taxon>
        <taxon>Micromonosporales</taxon>
        <taxon>Micromonosporaceae</taxon>
        <taxon>Dactylosporangium</taxon>
    </lineage>
</organism>
<evidence type="ECO:0000313" key="2">
    <source>
        <dbReference type="Proteomes" id="UP000642070"/>
    </source>
</evidence>
<proteinExistence type="predicted"/>